<feature type="domain" description="DUF6249" evidence="2">
    <location>
        <begin position="11"/>
        <end position="102"/>
    </location>
</feature>
<organism evidence="3 4">
    <name type="scientific">Marivirga atlantica</name>
    <dbReference type="NCBI Taxonomy" id="1548457"/>
    <lineage>
        <taxon>Bacteria</taxon>
        <taxon>Pseudomonadati</taxon>
        <taxon>Bacteroidota</taxon>
        <taxon>Cytophagia</taxon>
        <taxon>Cytophagales</taxon>
        <taxon>Marivirgaceae</taxon>
        <taxon>Marivirga</taxon>
    </lineage>
</organism>
<keyword evidence="4" id="KW-1185">Reference proteome</keyword>
<feature type="transmembrane region" description="Helical" evidence="1">
    <location>
        <begin position="87"/>
        <end position="106"/>
    </location>
</feature>
<comment type="caution">
    <text evidence="3">The sequence shown here is derived from an EMBL/GenBank/DDBJ whole genome shotgun (WGS) entry which is preliminary data.</text>
</comment>
<reference evidence="3" key="1">
    <citation type="submission" date="2021-01" db="EMBL/GenBank/DDBJ databases">
        <title>Marivirga sp. nov., isolated from intertidal surface sediments.</title>
        <authorList>
            <person name="Zhang M."/>
        </authorList>
    </citation>
    <scope>NUCLEOTIDE SEQUENCE</scope>
    <source>
        <strain evidence="3">SM1354</strain>
    </source>
</reference>
<keyword evidence="1" id="KW-0812">Transmembrane</keyword>
<feature type="transmembrane region" description="Helical" evidence="1">
    <location>
        <begin position="56"/>
        <end position="75"/>
    </location>
</feature>
<gene>
    <name evidence="3" type="ORF">JKP34_07455</name>
</gene>
<protein>
    <recommendedName>
        <fullName evidence="2">DUF6249 domain-containing protein</fullName>
    </recommendedName>
</protein>
<evidence type="ECO:0000313" key="4">
    <source>
        <dbReference type="Proteomes" id="UP000642920"/>
    </source>
</evidence>
<keyword evidence="1" id="KW-1133">Transmembrane helix</keyword>
<dbReference type="Pfam" id="PF19762">
    <property type="entry name" value="DUF6249"/>
    <property type="match status" value="1"/>
</dbReference>
<accession>A0A937DIK2</accession>
<name>A0A937DIK2_9BACT</name>
<sequence>MHNDIALLIPIFAILGGITMIIFIRRYEYLEKQQMIEKGMDPTDFMKVKKSSGWGAVRFAFTAIGVGLGIFIATILRDSGMDEDTAFPAMILIMGGIGLLAGTHYAKKQENKESH</sequence>
<keyword evidence="1" id="KW-0472">Membrane</keyword>
<proteinExistence type="predicted"/>
<evidence type="ECO:0000256" key="1">
    <source>
        <dbReference type="SAM" id="Phobius"/>
    </source>
</evidence>
<dbReference type="EMBL" id="JAERQG010000002">
    <property type="protein sequence ID" value="MBL0765080.1"/>
    <property type="molecule type" value="Genomic_DNA"/>
</dbReference>
<feature type="transmembrane region" description="Helical" evidence="1">
    <location>
        <begin position="6"/>
        <end position="24"/>
    </location>
</feature>
<dbReference type="InterPro" id="IPR046216">
    <property type="entry name" value="DUF6249"/>
</dbReference>
<evidence type="ECO:0000259" key="2">
    <source>
        <dbReference type="Pfam" id="PF19762"/>
    </source>
</evidence>
<dbReference type="Proteomes" id="UP000642920">
    <property type="component" value="Unassembled WGS sequence"/>
</dbReference>
<dbReference type="AlphaFoldDB" id="A0A937DIK2"/>
<dbReference type="RefSeq" id="WP_201919375.1">
    <property type="nucleotide sequence ID" value="NZ_JAERQG010000002.1"/>
</dbReference>
<evidence type="ECO:0000313" key="3">
    <source>
        <dbReference type="EMBL" id="MBL0765080.1"/>
    </source>
</evidence>